<sequence>MVYRRFLSGFASLDARAPRHRLSREWIAIAKLRRLLSVIYIT</sequence>
<dbReference type="STRING" id="445975.COLSTE_02196"/>
<evidence type="ECO:0000313" key="1">
    <source>
        <dbReference type="EMBL" id="EEA89652.1"/>
    </source>
</evidence>
<dbReference type="HOGENOM" id="CLU_3250028_0_0_11"/>
<reference evidence="1 2" key="2">
    <citation type="submission" date="2008-10" db="EMBL/GenBank/DDBJ databases">
        <authorList>
            <person name="Fulton L."/>
            <person name="Clifton S."/>
            <person name="Fulton B."/>
            <person name="Xu J."/>
            <person name="Minx P."/>
            <person name="Pepin K.H."/>
            <person name="Johnson M."/>
            <person name="Thiruvilangam P."/>
            <person name="Bhonagiri V."/>
            <person name="Nash W.E."/>
            <person name="Mardis E.R."/>
            <person name="Wilson R.K."/>
        </authorList>
    </citation>
    <scope>NUCLEOTIDE SEQUENCE [LARGE SCALE GENOMIC DNA]</scope>
    <source>
        <strain evidence="1 2">DSM 13279</strain>
    </source>
</reference>
<accession>B6GDL3</accession>
<dbReference type="Proteomes" id="UP000003560">
    <property type="component" value="Unassembled WGS sequence"/>
</dbReference>
<reference evidence="1 2" key="1">
    <citation type="submission" date="2008-10" db="EMBL/GenBank/DDBJ databases">
        <title>Draft genome sequence of Collinsella stercoris (DSM 13279).</title>
        <authorList>
            <person name="Sudarsanam P."/>
            <person name="Ley R."/>
            <person name="Guruge J."/>
            <person name="Turnbaugh P.J."/>
            <person name="Mahowald M."/>
            <person name="Liep D."/>
            <person name="Gordon J."/>
        </authorList>
    </citation>
    <scope>NUCLEOTIDE SEQUENCE [LARGE SCALE GENOMIC DNA]</scope>
    <source>
        <strain evidence="1 2">DSM 13279</strain>
    </source>
</reference>
<organism evidence="1 2">
    <name type="scientific">Collinsella stercoris DSM 13279</name>
    <dbReference type="NCBI Taxonomy" id="445975"/>
    <lineage>
        <taxon>Bacteria</taxon>
        <taxon>Bacillati</taxon>
        <taxon>Actinomycetota</taxon>
        <taxon>Coriobacteriia</taxon>
        <taxon>Coriobacteriales</taxon>
        <taxon>Coriobacteriaceae</taxon>
        <taxon>Collinsella</taxon>
    </lineage>
</organism>
<gene>
    <name evidence="1" type="ORF">COLSTE_02196</name>
</gene>
<keyword evidence="2" id="KW-1185">Reference proteome</keyword>
<proteinExistence type="predicted"/>
<name>B6GDL3_9ACTN</name>
<dbReference type="AlphaFoldDB" id="B6GDL3"/>
<evidence type="ECO:0000313" key="2">
    <source>
        <dbReference type="Proteomes" id="UP000003560"/>
    </source>
</evidence>
<protein>
    <submittedName>
        <fullName evidence="1">Uncharacterized protein</fullName>
    </submittedName>
</protein>
<dbReference type="EMBL" id="ABXJ01000128">
    <property type="protein sequence ID" value="EEA89652.1"/>
    <property type="molecule type" value="Genomic_DNA"/>
</dbReference>
<comment type="caution">
    <text evidence="1">The sequence shown here is derived from an EMBL/GenBank/DDBJ whole genome shotgun (WGS) entry which is preliminary data.</text>
</comment>